<dbReference type="PATRIC" id="fig|1294273.3.peg.1593"/>
<name>W8RSC5_9RHOB</name>
<dbReference type="GO" id="GO:0016887">
    <property type="term" value="F:ATP hydrolysis activity"/>
    <property type="evidence" value="ECO:0007669"/>
    <property type="project" value="InterPro"/>
</dbReference>
<feature type="compositionally biased region" description="Low complexity" evidence="4">
    <location>
        <begin position="267"/>
        <end position="288"/>
    </location>
</feature>
<evidence type="ECO:0000256" key="4">
    <source>
        <dbReference type="SAM" id="MobiDB-lite"/>
    </source>
</evidence>
<reference evidence="6 7" key="1">
    <citation type="submission" date="2013-03" db="EMBL/GenBank/DDBJ databases">
        <authorList>
            <person name="Fiebig A."/>
            <person name="Goeker M."/>
            <person name="Klenk H.-P.P."/>
        </authorList>
    </citation>
    <scope>NUCLEOTIDE SEQUENCE [LARGE SCALE GENOMIC DNA]</scope>
    <source>
        <strain evidence="7">DSM 19469</strain>
    </source>
</reference>
<dbReference type="KEGG" id="red:roselon_01619"/>
<dbReference type="PANTHER" id="PTHR42759:SF1">
    <property type="entry name" value="MAGNESIUM-CHELATASE SUBUNIT CHLD"/>
    <property type="match status" value="1"/>
</dbReference>
<keyword evidence="1" id="KW-0547">Nucleotide-binding</keyword>
<evidence type="ECO:0000256" key="2">
    <source>
        <dbReference type="ARBA" id="ARBA00022840"/>
    </source>
</evidence>
<dbReference type="eggNOG" id="COG0714">
    <property type="taxonomic scope" value="Bacteria"/>
</dbReference>
<dbReference type="InterPro" id="IPR003593">
    <property type="entry name" value="AAA+_ATPase"/>
</dbReference>
<gene>
    <name evidence="6" type="ORF">roselon_01619</name>
</gene>
<feature type="compositionally biased region" description="Basic and acidic residues" evidence="4">
    <location>
        <begin position="325"/>
        <end position="337"/>
    </location>
</feature>
<organism evidence="6 7">
    <name type="scientific">Roseicyclus elongatus DSM 19469</name>
    <dbReference type="NCBI Taxonomy" id="1294273"/>
    <lineage>
        <taxon>Bacteria</taxon>
        <taxon>Pseudomonadati</taxon>
        <taxon>Pseudomonadota</taxon>
        <taxon>Alphaproteobacteria</taxon>
        <taxon>Rhodobacterales</taxon>
        <taxon>Roseobacteraceae</taxon>
        <taxon>Roseicyclus</taxon>
    </lineage>
</organism>
<feature type="domain" description="AAA+ ATPase" evidence="5">
    <location>
        <begin position="50"/>
        <end position="194"/>
    </location>
</feature>
<dbReference type="Pfam" id="PF07726">
    <property type="entry name" value="AAA_3"/>
    <property type="match status" value="1"/>
</dbReference>
<comment type="similarity">
    <text evidence="3">Belongs to the MoxR family.</text>
</comment>
<sequence>MVDTPTSPPETLVAEIEALGQRLAEAKTSIATRIIGQEQVVDLSLAAMLSGGHALLMGLPGLGKTLLVDTLSTVMGLSENRIQFTPDLMPADILGSEVLETGADGTRSFRFIEGPIFCQLLMADEINRASPRTQSALLQAMQEREVTIAGEHRPLPAPFHVLATQNPIEQEGTYPLPEAQLDRFLVKIDVDYPDRETERGILIATTGLQQATAHQVFDGPSLIAAQKLVRQMPVGEAVVEAILDLVRACRPESDEAPDVVKSSVASGPRPACGAGADADGARARGAGWPPRPVGRGCRGAGAGGPVAPHGAELCRAGRGPCAGAGDRRGHGARDAHRGRGLSQSALHTPDTLRSRSEALAGTLPALMADAQHLSATILLGTHGRKRAGTGDEFWQYRPAEAGDAMRAIDWRRSARSDGHFLRQTEWQAAQSVMLGVDDAASMTFTGSASRPSKLRRAQTLAMAVGILAVHGGERVGLTHLNEPPRGGRGQLVRMAQALMDGHEAGDYGVPRPKVMPMGSRAVFFSDFLGDPAPIEEVLGRAADRGVKGALVQVLDPDEEAFPYDGRTVFESMSGAIRFETLKAKSLRDEYLARLAERKDRLDRATRRTGWRFAIHHTDQPAEPTLLWIYRALEKVRA</sequence>
<dbReference type="Gene3D" id="3.40.50.300">
    <property type="entry name" value="P-loop containing nucleotide triphosphate hydrolases"/>
    <property type="match status" value="1"/>
</dbReference>
<dbReference type="EMBL" id="CP004372">
    <property type="protein sequence ID" value="AHM03998.1"/>
    <property type="molecule type" value="Genomic_DNA"/>
</dbReference>
<feature type="region of interest" description="Disordered" evidence="4">
    <location>
        <begin position="323"/>
        <end position="350"/>
    </location>
</feature>
<dbReference type="PANTHER" id="PTHR42759">
    <property type="entry name" value="MOXR FAMILY PROTEIN"/>
    <property type="match status" value="1"/>
</dbReference>
<accession>W8RSC5</accession>
<dbReference type="CDD" id="cd00009">
    <property type="entry name" value="AAA"/>
    <property type="match status" value="1"/>
</dbReference>
<dbReference type="HOGENOM" id="CLU_429531_0_0_5"/>
<dbReference type="InterPro" id="IPR050764">
    <property type="entry name" value="CbbQ/NirQ/NorQ/GpvN"/>
</dbReference>
<dbReference type="AlphaFoldDB" id="W8RSC5"/>
<dbReference type="Proteomes" id="UP000019593">
    <property type="component" value="Chromosome"/>
</dbReference>
<dbReference type="SUPFAM" id="SSF52540">
    <property type="entry name" value="P-loop containing nucleoside triphosphate hydrolases"/>
    <property type="match status" value="1"/>
</dbReference>
<proteinExistence type="inferred from homology"/>
<dbReference type="SMART" id="SM00382">
    <property type="entry name" value="AAA"/>
    <property type="match status" value="1"/>
</dbReference>
<keyword evidence="7" id="KW-1185">Reference proteome</keyword>
<evidence type="ECO:0000313" key="6">
    <source>
        <dbReference type="EMBL" id="AHM03998.1"/>
    </source>
</evidence>
<evidence type="ECO:0000259" key="5">
    <source>
        <dbReference type="SMART" id="SM00382"/>
    </source>
</evidence>
<evidence type="ECO:0000256" key="1">
    <source>
        <dbReference type="ARBA" id="ARBA00022741"/>
    </source>
</evidence>
<keyword evidence="2" id="KW-0067">ATP-binding</keyword>
<evidence type="ECO:0000256" key="3">
    <source>
        <dbReference type="ARBA" id="ARBA00061607"/>
    </source>
</evidence>
<dbReference type="FunFam" id="3.40.50.300:FF:000640">
    <property type="entry name" value="MoxR family ATPase"/>
    <property type="match status" value="1"/>
</dbReference>
<feature type="region of interest" description="Disordered" evidence="4">
    <location>
        <begin position="259"/>
        <end position="290"/>
    </location>
</feature>
<dbReference type="Pfam" id="PF01882">
    <property type="entry name" value="DUF58"/>
    <property type="match status" value="1"/>
</dbReference>
<dbReference type="InterPro" id="IPR027417">
    <property type="entry name" value="P-loop_NTPase"/>
</dbReference>
<protein>
    <submittedName>
        <fullName evidence="6">Putative conserved membrane protein</fullName>
    </submittedName>
</protein>
<dbReference type="InterPro" id="IPR002881">
    <property type="entry name" value="DUF58"/>
</dbReference>
<evidence type="ECO:0000313" key="7">
    <source>
        <dbReference type="Proteomes" id="UP000019593"/>
    </source>
</evidence>
<dbReference type="eggNOG" id="COG1721">
    <property type="taxonomic scope" value="Bacteria"/>
</dbReference>
<dbReference type="STRING" id="1294273.roselon_01619"/>
<dbReference type="InterPro" id="IPR011703">
    <property type="entry name" value="ATPase_AAA-3"/>
</dbReference>
<dbReference type="GO" id="GO:0005524">
    <property type="term" value="F:ATP binding"/>
    <property type="evidence" value="ECO:0007669"/>
    <property type="project" value="UniProtKB-KW"/>
</dbReference>